<dbReference type="PANTHER" id="PTHR30290">
    <property type="entry name" value="PERIPLASMIC BINDING COMPONENT OF ABC TRANSPORTER"/>
    <property type="match status" value="1"/>
</dbReference>
<dbReference type="InterPro" id="IPR000914">
    <property type="entry name" value="SBP_5_dom"/>
</dbReference>
<dbReference type="RefSeq" id="WP_212965677.1">
    <property type="nucleotide sequence ID" value="NZ_BORB01000006.1"/>
</dbReference>
<reference evidence="7 8" key="1">
    <citation type="submission" date="2021-03" db="EMBL/GenBank/DDBJ databases">
        <title>Antimicrobial resistance genes in bacteria isolated from Japanese honey, and their potential for conferring macrolide and lincosamide resistance in the American foulbrood pathogen Paenibacillus larvae.</title>
        <authorList>
            <person name="Okamoto M."/>
            <person name="Kumagai M."/>
            <person name="Kanamori H."/>
            <person name="Takamatsu D."/>
        </authorList>
    </citation>
    <scope>NUCLEOTIDE SEQUENCE [LARGE SCALE GENOMIC DNA]</scope>
    <source>
        <strain evidence="7 8">J8TS2</strain>
    </source>
</reference>
<evidence type="ECO:0000256" key="1">
    <source>
        <dbReference type="ARBA" id="ARBA00005695"/>
    </source>
</evidence>
<comment type="caution">
    <text evidence="7">The sequence shown here is derived from an EMBL/GenBank/DDBJ whole genome shotgun (WGS) entry which is preliminary data.</text>
</comment>
<feature type="region of interest" description="Disordered" evidence="4">
    <location>
        <begin position="26"/>
        <end position="60"/>
    </location>
</feature>
<evidence type="ECO:0000256" key="2">
    <source>
        <dbReference type="ARBA" id="ARBA00022448"/>
    </source>
</evidence>
<feature type="signal peptide" evidence="5">
    <location>
        <begin position="1"/>
        <end position="20"/>
    </location>
</feature>
<accession>A0ABQ4KHB0</accession>
<evidence type="ECO:0000259" key="6">
    <source>
        <dbReference type="Pfam" id="PF00496"/>
    </source>
</evidence>
<dbReference type="EMBL" id="BORB01000006">
    <property type="protein sequence ID" value="GIN56702.1"/>
    <property type="molecule type" value="Genomic_DNA"/>
</dbReference>
<keyword evidence="2" id="KW-0813">Transport</keyword>
<sequence length="578" mass="65192">MRKSVLWSFVVLLTMSLFLAACGGQKESGKEETNNENKSNEQAKESSEPKEGGKVTFGTATAPEGVYDPAFSGSIVDSYIQDFMTEGIYTVNDDLEYVPNLAKWEISDDNKTYTFTFEKGVKWHNGEELTADDWVFALETLADPDYTGPRYNYVADIKGAKAKKEGKADSIEGIEQVDDYTVKITFEKAKANNLENLWSSPMPKKHYEGIAVKDLEESKQVREEPVGLGPFKVKKVVDGEYSELERFDDYWQGKPLLDGVVVKIIDPSLTAGSFENGEIDIMDIKPQDIAELSNLDNVRVEETKGVGYSYIGLRFGHRDKEKHKNVADFDKFKSKELRHALLHAIDRPSMIKAFLEDKANVANTVIPTVFWTAADESELNQYEFDQDKAKELLEEAGYKDVDGDGFVEDPDGKPFTISFGHYAGPAAFEGRSQAIVQAWNDIGVKTELATGSLIEFNLYNDMKDNDDEALEAFFGSWSTGADPDPSGLWGNDAEWNFGRWVDEENQKLLDEALGEKAADDQDYRKQVYVDWQKHFNEELPALPLWENLDLYAINERLQGVHINAVGFQTDVHKWYVTD</sequence>
<dbReference type="Gene3D" id="3.90.76.10">
    <property type="entry name" value="Dipeptide-binding Protein, Domain 1"/>
    <property type="match status" value="1"/>
</dbReference>
<dbReference type="NCBIfam" id="NF045467">
    <property type="entry name" value="Opp4A"/>
    <property type="match status" value="1"/>
</dbReference>
<organism evidence="7 8">
    <name type="scientific">Lederbergia ruris</name>
    <dbReference type="NCBI Taxonomy" id="217495"/>
    <lineage>
        <taxon>Bacteria</taxon>
        <taxon>Bacillati</taxon>
        <taxon>Bacillota</taxon>
        <taxon>Bacilli</taxon>
        <taxon>Bacillales</taxon>
        <taxon>Bacillaceae</taxon>
        <taxon>Lederbergia</taxon>
    </lineage>
</organism>
<evidence type="ECO:0000256" key="4">
    <source>
        <dbReference type="SAM" id="MobiDB-lite"/>
    </source>
</evidence>
<protein>
    <submittedName>
        <fullName evidence="7">Oligopeptide ABC transporter substrate-binding protein</fullName>
    </submittedName>
</protein>
<dbReference type="Pfam" id="PF00496">
    <property type="entry name" value="SBP_bac_5"/>
    <property type="match status" value="1"/>
</dbReference>
<evidence type="ECO:0000256" key="5">
    <source>
        <dbReference type="SAM" id="SignalP"/>
    </source>
</evidence>
<dbReference type="PIRSF" id="PIRSF002741">
    <property type="entry name" value="MppA"/>
    <property type="match status" value="1"/>
</dbReference>
<dbReference type="InterPro" id="IPR039424">
    <property type="entry name" value="SBP_5"/>
</dbReference>
<dbReference type="InterPro" id="IPR030678">
    <property type="entry name" value="Peptide/Ni-bd"/>
</dbReference>
<evidence type="ECO:0000313" key="8">
    <source>
        <dbReference type="Proteomes" id="UP000679950"/>
    </source>
</evidence>
<dbReference type="SUPFAM" id="SSF53850">
    <property type="entry name" value="Periplasmic binding protein-like II"/>
    <property type="match status" value="1"/>
</dbReference>
<feature type="chain" id="PRO_5046537040" evidence="5">
    <location>
        <begin position="21"/>
        <end position="578"/>
    </location>
</feature>
<dbReference type="InterPro" id="IPR050034">
    <property type="entry name" value="Opp4A"/>
</dbReference>
<feature type="domain" description="Solute-binding protein family 5" evidence="6">
    <location>
        <begin position="96"/>
        <end position="491"/>
    </location>
</feature>
<dbReference type="Gene3D" id="3.40.190.10">
    <property type="entry name" value="Periplasmic binding protein-like II"/>
    <property type="match status" value="1"/>
</dbReference>
<keyword evidence="3 5" id="KW-0732">Signal</keyword>
<dbReference type="Gene3D" id="3.10.105.10">
    <property type="entry name" value="Dipeptide-binding Protein, Domain 3"/>
    <property type="match status" value="1"/>
</dbReference>
<evidence type="ECO:0000256" key="3">
    <source>
        <dbReference type="ARBA" id="ARBA00022729"/>
    </source>
</evidence>
<name>A0ABQ4KHB0_9BACI</name>
<evidence type="ECO:0000313" key="7">
    <source>
        <dbReference type="EMBL" id="GIN56702.1"/>
    </source>
</evidence>
<comment type="similarity">
    <text evidence="1">Belongs to the bacterial solute-binding protein 5 family.</text>
</comment>
<feature type="compositionally biased region" description="Basic and acidic residues" evidence="4">
    <location>
        <begin position="27"/>
        <end position="53"/>
    </location>
</feature>
<dbReference type="PROSITE" id="PS51257">
    <property type="entry name" value="PROKAR_LIPOPROTEIN"/>
    <property type="match status" value="1"/>
</dbReference>
<dbReference type="PANTHER" id="PTHR30290:SF9">
    <property type="entry name" value="OLIGOPEPTIDE-BINDING PROTEIN APPA"/>
    <property type="match status" value="1"/>
</dbReference>
<gene>
    <name evidence="7" type="ORF">J8TS2_10210</name>
</gene>
<dbReference type="Proteomes" id="UP000679950">
    <property type="component" value="Unassembled WGS sequence"/>
</dbReference>
<keyword evidence="8" id="KW-1185">Reference proteome</keyword>
<proteinExistence type="inferred from homology"/>